<feature type="compositionally biased region" description="Basic and acidic residues" evidence="1">
    <location>
        <begin position="44"/>
        <end position="59"/>
    </location>
</feature>
<feature type="compositionally biased region" description="Polar residues" evidence="1">
    <location>
        <begin position="1"/>
        <end position="16"/>
    </location>
</feature>
<dbReference type="AlphaFoldDB" id="A0A2S8FVR6"/>
<protein>
    <recommendedName>
        <fullName evidence="2">Methyltransferase type 11 domain-containing protein</fullName>
    </recommendedName>
</protein>
<comment type="caution">
    <text evidence="3">The sequence shown here is derived from an EMBL/GenBank/DDBJ whole genome shotgun (WGS) entry which is preliminary data.</text>
</comment>
<dbReference type="EMBL" id="PUHY01000006">
    <property type="protein sequence ID" value="PQO36268.1"/>
    <property type="molecule type" value="Genomic_DNA"/>
</dbReference>
<dbReference type="InterPro" id="IPR013216">
    <property type="entry name" value="Methyltransf_11"/>
</dbReference>
<name>A0A2S8FVR6_9BACT</name>
<dbReference type="Gene3D" id="3.40.50.150">
    <property type="entry name" value="Vaccinia Virus protein VP39"/>
    <property type="match status" value="1"/>
</dbReference>
<accession>A0A2S8FVR6</accession>
<dbReference type="GO" id="GO:0008757">
    <property type="term" value="F:S-adenosylmethionine-dependent methyltransferase activity"/>
    <property type="evidence" value="ECO:0007669"/>
    <property type="project" value="InterPro"/>
</dbReference>
<dbReference type="SUPFAM" id="SSF53335">
    <property type="entry name" value="S-adenosyl-L-methionine-dependent methyltransferases"/>
    <property type="match status" value="1"/>
</dbReference>
<dbReference type="Proteomes" id="UP000238322">
    <property type="component" value="Unassembled WGS sequence"/>
</dbReference>
<feature type="domain" description="Methyltransferase type 11" evidence="2">
    <location>
        <begin position="183"/>
        <end position="275"/>
    </location>
</feature>
<dbReference type="InterPro" id="IPR029063">
    <property type="entry name" value="SAM-dependent_MTases_sf"/>
</dbReference>
<evidence type="ECO:0000256" key="1">
    <source>
        <dbReference type="SAM" id="MobiDB-lite"/>
    </source>
</evidence>
<feature type="region of interest" description="Disordered" evidence="1">
    <location>
        <begin position="1"/>
        <end position="66"/>
    </location>
</feature>
<evidence type="ECO:0000313" key="4">
    <source>
        <dbReference type="Proteomes" id="UP000238322"/>
    </source>
</evidence>
<evidence type="ECO:0000259" key="2">
    <source>
        <dbReference type="Pfam" id="PF08241"/>
    </source>
</evidence>
<dbReference type="Pfam" id="PF08241">
    <property type="entry name" value="Methyltransf_11"/>
    <property type="match status" value="1"/>
</dbReference>
<organism evidence="3 4">
    <name type="scientific">Blastopirellula marina</name>
    <dbReference type="NCBI Taxonomy" id="124"/>
    <lineage>
        <taxon>Bacteria</taxon>
        <taxon>Pseudomonadati</taxon>
        <taxon>Planctomycetota</taxon>
        <taxon>Planctomycetia</taxon>
        <taxon>Pirellulales</taxon>
        <taxon>Pirellulaceae</taxon>
        <taxon>Blastopirellula</taxon>
    </lineage>
</organism>
<sequence length="344" mass="38312">MISQHSQAESPKQRTAQLAKAMQNGLEARKFITPAPDPVATENSRVEEEPQPETPKETESTPVEPPTISTLQKIHAGWKRRVRRLADKWPFYSRKKAERAIAHLTEDMQHKFDVCQQLIARSEQRVQDLEIRYQAIIASERQSFHEAVVGRKVIEEPHVVSDQSMEALFVHSHLPKPPARVLVFGCAQSKIALELASLGFEVVGVDDRPSTLRHPRLTTIQIHGDQLPVASDSFDMVVAPSAIECTKLSKPSEPAETPAMTKEVLRALRRGGQFLLTAPFETPQRTSIDWSLMAAITRPFHVHETSFALETGGCWNIVSGGAMSEGNIPAERTQTIILIAMEKG</sequence>
<dbReference type="CDD" id="cd02440">
    <property type="entry name" value="AdoMet_MTases"/>
    <property type="match status" value="1"/>
</dbReference>
<reference evidence="3 4" key="1">
    <citation type="submission" date="2018-02" db="EMBL/GenBank/DDBJ databases">
        <title>Comparative genomes isolates from brazilian mangrove.</title>
        <authorList>
            <person name="Araujo J.E."/>
            <person name="Taketani R.G."/>
            <person name="Silva M.C.P."/>
            <person name="Loureco M.V."/>
            <person name="Andreote F.D."/>
        </authorList>
    </citation>
    <scope>NUCLEOTIDE SEQUENCE [LARGE SCALE GENOMIC DNA]</scope>
    <source>
        <strain evidence="3 4">Hex-1 MGV</strain>
    </source>
</reference>
<dbReference type="OrthoDB" id="9757640at2"/>
<dbReference type="RefSeq" id="WP_105329558.1">
    <property type="nucleotide sequence ID" value="NZ_PUHY01000006.1"/>
</dbReference>
<evidence type="ECO:0000313" key="3">
    <source>
        <dbReference type="EMBL" id="PQO36268.1"/>
    </source>
</evidence>
<proteinExistence type="predicted"/>
<gene>
    <name evidence="3" type="ORF">C5Y83_10160</name>
</gene>